<sequence length="447" mass="50023">MTVAEITRFLYGTLYQGVLLLSIPLAFDVGGEDCGISYTLLLIIWYASMATIRIVLRGTRLHTLGSAMYYLSILVLPSLLLLHMSFFPQLIENPLYQKVMYPWKMTLVYATGPFALLEGFCTIVTIQVISRLARNLARRSDVVSIWQLCIASLLISLDLFFLARIYTMPSVVGALTATLIGAAITVCISLSVYGIWTKKSNATETSLLFSYIVYVIYLTFTDFQASDAPLSLFPFGNQAKEGATQSNTLFSSAPTLAVIFSQVGLKLGNSVPPRQGQHLFDQDLPPLPLHLINSYTGFMTTLAELAPTGLRTLSQFVLVLLSTITPSVVVSLVVRLAAFFLALRIIPYIRDPSHQRPRWRYNPVMFLIYSYSPCIVIAVYTHLLVQHFGGIVHVAKNTEAAPFSAVFSTWNIWYNSRLSWQFWGWINVFTTLTVYGLELIHGNNDFE</sequence>
<dbReference type="Proteomes" id="UP000238350">
    <property type="component" value="Unassembled WGS sequence"/>
</dbReference>
<dbReference type="PANTHER" id="PTHR31726">
    <property type="entry name" value="PROTEIN ICE2"/>
    <property type="match status" value="1"/>
</dbReference>
<comment type="caution">
    <text evidence="2">The sequence shown here is derived from an EMBL/GenBank/DDBJ whole genome shotgun (WGS) entry which is preliminary data.</text>
</comment>
<dbReference type="OrthoDB" id="5577218at2759"/>
<dbReference type="GO" id="GO:0097038">
    <property type="term" value="C:perinuclear endoplasmic reticulum"/>
    <property type="evidence" value="ECO:0007669"/>
    <property type="project" value="TreeGrafter"/>
</dbReference>
<dbReference type="RefSeq" id="XP_024664030.1">
    <property type="nucleotide sequence ID" value="XM_024808262.1"/>
</dbReference>
<dbReference type="GeneID" id="36515453"/>
<dbReference type="AlphaFoldDB" id="A0A2T0FGH9"/>
<accession>A0A2T0FGH9</accession>
<feature type="transmembrane region" description="Helical" evidence="1">
    <location>
        <begin position="107"/>
        <end position="130"/>
    </location>
</feature>
<dbReference type="EMBL" id="NDIQ01000001">
    <property type="protein sequence ID" value="PRT54084.1"/>
    <property type="molecule type" value="Genomic_DNA"/>
</dbReference>
<evidence type="ECO:0000313" key="2">
    <source>
        <dbReference type="EMBL" id="PRT54084.1"/>
    </source>
</evidence>
<feature type="transmembrane region" description="Helical" evidence="1">
    <location>
        <begin position="364"/>
        <end position="385"/>
    </location>
</feature>
<reference evidence="2 3" key="1">
    <citation type="submission" date="2017-04" db="EMBL/GenBank/DDBJ databases">
        <title>Genome sequencing of [Candida] sorbophila.</title>
        <authorList>
            <person name="Ahn J.O."/>
        </authorList>
    </citation>
    <scope>NUCLEOTIDE SEQUENCE [LARGE SCALE GENOMIC DNA]</scope>
    <source>
        <strain evidence="2 3">DS02</strain>
    </source>
</reference>
<organism evidence="2 3">
    <name type="scientific">Wickerhamiella sorbophila</name>
    <dbReference type="NCBI Taxonomy" id="45607"/>
    <lineage>
        <taxon>Eukaryota</taxon>
        <taxon>Fungi</taxon>
        <taxon>Dikarya</taxon>
        <taxon>Ascomycota</taxon>
        <taxon>Saccharomycotina</taxon>
        <taxon>Dipodascomycetes</taxon>
        <taxon>Dipodascales</taxon>
        <taxon>Trichomonascaceae</taxon>
        <taxon>Wickerhamiella</taxon>
    </lineage>
</organism>
<dbReference type="Pfam" id="PF08426">
    <property type="entry name" value="ICE2"/>
    <property type="match status" value="1"/>
</dbReference>
<dbReference type="PANTHER" id="PTHR31726:SF2">
    <property type="entry name" value="PROTEIN ICE2"/>
    <property type="match status" value="1"/>
</dbReference>
<keyword evidence="3" id="KW-1185">Reference proteome</keyword>
<dbReference type="STRING" id="45607.A0A2T0FGH9"/>
<dbReference type="InterPro" id="IPR013635">
    <property type="entry name" value="Ice2"/>
</dbReference>
<keyword evidence="1" id="KW-0812">Transmembrane</keyword>
<feature type="transmembrane region" description="Helical" evidence="1">
    <location>
        <begin position="142"/>
        <end position="166"/>
    </location>
</feature>
<protein>
    <submittedName>
        <fullName evidence="2">Protein ICE2</fullName>
    </submittedName>
</protein>
<dbReference type="GO" id="GO:0000921">
    <property type="term" value="P:septin ring assembly"/>
    <property type="evidence" value="ECO:0007669"/>
    <property type="project" value="TreeGrafter"/>
</dbReference>
<proteinExistence type="predicted"/>
<dbReference type="GO" id="GO:0032541">
    <property type="term" value="C:cortical endoplasmic reticulum"/>
    <property type="evidence" value="ECO:0007669"/>
    <property type="project" value="TreeGrafter"/>
</dbReference>
<keyword evidence="1" id="KW-0472">Membrane</keyword>
<dbReference type="GO" id="GO:0005789">
    <property type="term" value="C:endoplasmic reticulum membrane"/>
    <property type="evidence" value="ECO:0007669"/>
    <property type="project" value="TreeGrafter"/>
</dbReference>
<feature type="transmembrane region" description="Helical" evidence="1">
    <location>
        <begin position="9"/>
        <end position="29"/>
    </location>
</feature>
<feature type="transmembrane region" description="Helical" evidence="1">
    <location>
        <begin position="35"/>
        <end position="56"/>
    </location>
</feature>
<feature type="transmembrane region" description="Helical" evidence="1">
    <location>
        <begin position="316"/>
        <end position="343"/>
    </location>
</feature>
<evidence type="ECO:0000313" key="3">
    <source>
        <dbReference type="Proteomes" id="UP000238350"/>
    </source>
</evidence>
<keyword evidence="1" id="KW-1133">Transmembrane helix</keyword>
<evidence type="ECO:0000256" key="1">
    <source>
        <dbReference type="SAM" id="Phobius"/>
    </source>
</evidence>
<feature type="transmembrane region" description="Helical" evidence="1">
    <location>
        <begin position="208"/>
        <end position="225"/>
    </location>
</feature>
<gene>
    <name evidence="2" type="ORF">B9G98_01704</name>
</gene>
<feature type="transmembrane region" description="Helical" evidence="1">
    <location>
        <begin position="422"/>
        <end position="440"/>
    </location>
</feature>
<name>A0A2T0FGH9_9ASCO</name>
<feature type="transmembrane region" description="Helical" evidence="1">
    <location>
        <begin position="68"/>
        <end position="87"/>
    </location>
</feature>
<dbReference type="GO" id="GO:0048309">
    <property type="term" value="P:endoplasmic reticulum inheritance"/>
    <property type="evidence" value="ECO:0007669"/>
    <property type="project" value="TreeGrafter"/>
</dbReference>
<feature type="transmembrane region" description="Helical" evidence="1">
    <location>
        <begin position="172"/>
        <end position="196"/>
    </location>
</feature>